<organism evidence="1 2">
    <name type="scientific">Cichorium intybus</name>
    <name type="common">Chicory</name>
    <dbReference type="NCBI Taxonomy" id="13427"/>
    <lineage>
        <taxon>Eukaryota</taxon>
        <taxon>Viridiplantae</taxon>
        <taxon>Streptophyta</taxon>
        <taxon>Embryophyta</taxon>
        <taxon>Tracheophyta</taxon>
        <taxon>Spermatophyta</taxon>
        <taxon>Magnoliopsida</taxon>
        <taxon>eudicotyledons</taxon>
        <taxon>Gunneridae</taxon>
        <taxon>Pentapetalae</taxon>
        <taxon>asterids</taxon>
        <taxon>campanulids</taxon>
        <taxon>Asterales</taxon>
        <taxon>Asteraceae</taxon>
        <taxon>Cichorioideae</taxon>
        <taxon>Cichorieae</taxon>
        <taxon>Cichoriinae</taxon>
        <taxon>Cichorium</taxon>
    </lineage>
</organism>
<evidence type="ECO:0000313" key="2">
    <source>
        <dbReference type="Proteomes" id="UP001055811"/>
    </source>
</evidence>
<gene>
    <name evidence="1" type="ORF">L2E82_11588</name>
</gene>
<name>A0ACB9GEX7_CICIN</name>
<sequence>MRSKQFCTQKIKTFDMDDTVARNRCKMECRKLELTINSANDLREVRRIFKMKVYGKVLIGGNKTMEKRTPVDKHGQTNPAWNTTMNYTIGESWIQHHGTMLVIKLYCKRKLGDRYVGEVHQSLKQLYDHAYPLGGSAVVCFPVQMGSAESQGQLCFSYKFGEKVTIEKLILAESIASFLLTAPGGAINLTDPTSGRYKL</sequence>
<dbReference type="Proteomes" id="UP001055811">
    <property type="component" value="Linkage Group LG02"/>
</dbReference>
<keyword evidence="2" id="KW-1185">Reference proteome</keyword>
<accession>A0ACB9GEX7</accession>
<reference evidence="1 2" key="2">
    <citation type="journal article" date="2022" name="Mol. Ecol. Resour.">
        <title>The genomes of chicory, endive, great burdock and yacon provide insights into Asteraceae paleo-polyploidization history and plant inulin production.</title>
        <authorList>
            <person name="Fan W."/>
            <person name="Wang S."/>
            <person name="Wang H."/>
            <person name="Wang A."/>
            <person name="Jiang F."/>
            <person name="Liu H."/>
            <person name="Zhao H."/>
            <person name="Xu D."/>
            <person name="Zhang Y."/>
        </authorList>
    </citation>
    <scope>NUCLEOTIDE SEQUENCE [LARGE SCALE GENOMIC DNA]</scope>
    <source>
        <strain evidence="2">cv. Punajuju</strain>
        <tissue evidence="1">Leaves</tissue>
    </source>
</reference>
<proteinExistence type="predicted"/>
<reference evidence="2" key="1">
    <citation type="journal article" date="2022" name="Mol. Ecol. Resour.">
        <title>The genomes of chicory, endive, great burdock and yacon provide insights into Asteraceae palaeo-polyploidization history and plant inulin production.</title>
        <authorList>
            <person name="Fan W."/>
            <person name="Wang S."/>
            <person name="Wang H."/>
            <person name="Wang A."/>
            <person name="Jiang F."/>
            <person name="Liu H."/>
            <person name="Zhao H."/>
            <person name="Xu D."/>
            <person name="Zhang Y."/>
        </authorList>
    </citation>
    <scope>NUCLEOTIDE SEQUENCE [LARGE SCALE GENOMIC DNA]</scope>
    <source>
        <strain evidence="2">cv. Punajuju</strain>
    </source>
</reference>
<dbReference type="EMBL" id="CM042010">
    <property type="protein sequence ID" value="KAI3781571.1"/>
    <property type="molecule type" value="Genomic_DNA"/>
</dbReference>
<protein>
    <submittedName>
        <fullName evidence="1">Uncharacterized protein</fullName>
    </submittedName>
</protein>
<evidence type="ECO:0000313" key="1">
    <source>
        <dbReference type="EMBL" id="KAI3781571.1"/>
    </source>
</evidence>
<comment type="caution">
    <text evidence="1">The sequence shown here is derived from an EMBL/GenBank/DDBJ whole genome shotgun (WGS) entry which is preliminary data.</text>
</comment>